<dbReference type="AlphaFoldDB" id="T1BDY9"/>
<reference evidence="2" key="1">
    <citation type="submission" date="2013-08" db="EMBL/GenBank/DDBJ databases">
        <authorList>
            <person name="Mendez C."/>
            <person name="Richter M."/>
            <person name="Ferrer M."/>
            <person name="Sanchez J."/>
        </authorList>
    </citation>
    <scope>NUCLEOTIDE SEQUENCE</scope>
</reference>
<accession>T1BDY9</accession>
<dbReference type="GO" id="GO:0042910">
    <property type="term" value="F:xenobiotic transmembrane transporter activity"/>
    <property type="evidence" value="ECO:0007669"/>
    <property type="project" value="TreeGrafter"/>
</dbReference>
<reference evidence="2" key="2">
    <citation type="journal article" date="2014" name="ISME J.">
        <title>Microbial stratification in low pH oxic and suboxic macroscopic growths along an acid mine drainage.</title>
        <authorList>
            <person name="Mendez-Garcia C."/>
            <person name="Mesa V."/>
            <person name="Sprenger R.R."/>
            <person name="Richter M."/>
            <person name="Diez M.S."/>
            <person name="Solano J."/>
            <person name="Bargiela R."/>
            <person name="Golyshina O.V."/>
            <person name="Manteca A."/>
            <person name="Ramos J.L."/>
            <person name="Gallego J.R."/>
            <person name="Llorente I."/>
            <person name="Martins Dos Santos V.A."/>
            <person name="Jensen O.N."/>
            <person name="Pelaez A.I."/>
            <person name="Sanchez J."/>
            <person name="Ferrer M."/>
        </authorList>
    </citation>
    <scope>NUCLEOTIDE SEQUENCE</scope>
</reference>
<sequence>MAGASEVAMPVLASTIATMIVFSPVLFLQGKGRFLFTPLAAAVVFSMIASYLVSMTLVPVLSAWFLKSEAESGPKNTALTGHLQSSMLSSTVSGTAIGIF</sequence>
<evidence type="ECO:0000313" key="2">
    <source>
        <dbReference type="EMBL" id="EQD71096.1"/>
    </source>
</evidence>
<evidence type="ECO:0000256" key="1">
    <source>
        <dbReference type="SAM" id="Phobius"/>
    </source>
</evidence>
<dbReference type="Pfam" id="PF00873">
    <property type="entry name" value="ACR_tran"/>
    <property type="match status" value="1"/>
</dbReference>
<dbReference type="SUPFAM" id="SSF82866">
    <property type="entry name" value="Multidrug efflux transporter AcrB transmembrane domain"/>
    <property type="match status" value="1"/>
</dbReference>
<keyword evidence="1" id="KW-0812">Transmembrane</keyword>
<comment type="caution">
    <text evidence="2">The sequence shown here is derived from an EMBL/GenBank/DDBJ whole genome shotgun (WGS) entry which is preliminary data.</text>
</comment>
<feature type="transmembrane region" description="Helical" evidence="1">
    <location>
        <begin position="7"/>
        <end position="27"/>
    </location>
</feature>
<dbReference type="Gene3D" id="1.20.1640.10">
    <property type="entry name" value="Multidrug efflux transporter AcrB transmembrane domain"/>
    <property type="match status" value="1"/>
</dbReference>
<keyword evidence="1" id="KW-0472">Membrane</keyword>
<keyword evidence="1" id="KW-1133">Transmembrane helix</keyword>
<dbReference type="PANTHER" id="PTHR32063:SF8">
    <property type="entry name" value="CATION EFFLUX PROTEIN"/>
    <property type="match status" value="1"/>
</dbReference>
<dbReference type="PRINTS" id="PR00702">
    <property type="entry name" value="ACRIFLAVINRP"/>
</dbReference>
<dbReference type="GO" id="GO:0005886">
    <property type="term" value="C:plasma membrane"/>
    <property type="evidence" value="ECO:0007669"/>
    <property type="project" value="TreeGrafter"/>
</dbReference>
<name>T1BDY9_9ZZZZ</name>
<organism evidence="2">
    <name type="scientific">mine drainage metagenome</name>
    <dbReference type="NCBI Taxonomy" id="410659"/>
    <lineage>
        <taxon>unclassified sequences</taxon>
        <taxon>metagenomes</taxon>
        <taxon>ecological metagenomes</taxon>
    </lineage>
</organism>
<feature type="transmembrane region" description="Helical" evidence="1">
    <location>
        <begin position="39"/>
        <end position="66"/>
    </location>
</feature>
<protein>
    <submittedName>
        <fullName evidence="2">Acriflavin resistance protein</fullName>
    </submittedName>
</protein>
<proteinExistence type="predicted"/>
<dbReference type="PANTHER" id="PTHR32063">
    <property type="match status" value="1"/>
</dbReference>
<dbReference type="EMBL" id="AUZY01002907">
    <property type="protein sequence ID" value="EQD71096.1"/>
    <property type="molecule type" value="Genomic_DNA"/>
</dbReference>
<gene>
    <name evidence="2" type="ORF">B1B_04641</name>
</gene>
<dbReference type="InterPro" id="IPR001036">
    <property type="entry name" value="Acrflvin-R"/>
</dbReference>